<dbReference type="Pfam" id="PF23295">
    <property type="entry name" value="Arm_4"/>
    <property type="match status" value="1"/>
</dbReference>
<name>A0A4S4MYS6_9APHY</name>
<dbReference type="EMBL" id="SGPM01000041">
    <property type="protein sequence ID" value="THH31659.1"/>
    <property type="molecule type" value="Genomic_DNA"/>
</dbReference>
<dbReference type="OrthoDB" id="26681at2759"/>
<gene>
    <name evidence="3" type="ORF">EUX98_g2545</name>
</gene>
<feature type="signal peptide" evidence="1">
    <location>
        <begin position="1"/>
        <end position="32"/>
    </location>
</feature>
<feature type="domain" description="Alfy-like armadillo-like repeat" evidence="2">
    <location>
        <begin position="1"/>
        <end position="248"/>
    </location>
</feature>
<sequence>MLEDACTKEMFCAMDGFLVLMSVLSTIQPAHSWPVADVGDQIVADVLEATRLVFAILSESMHNHAVNAKFFEQSVGYESLSQAALPLLSDPKTVDETLGFIVALSLHDFSVSGLFDVSPSVTYDSIDARLKDASPWMSTIRHAGAMRVLYTSIAVLPPGERDASLRRYYIYRLLERLSAHNHRNYAILNSLHLVGQLFDTYLSSAAAASGSSTPAEGACASADAVTATPKAERSVVLKLLKRLLELGSTSEEARLMFQKALKGDETFEWGCFGGVEGGG</sequence>
<protein>
    <recommendedName>
        <fullName evidence="2">Alfy-like armadillo-like repeat domain-containing protein</fullName>
    </recommendedName>
</protein>
<reference evidence="3 4" key="1">
    <citation type="submission" date="2019-02" db="EMBL/GenBank/DDBJ databases">
        <title>Genome sequencing of the rare red list fungi Antrodiella citrinella (Flaviporus citrinellus).</title>
        <authorList>
            <person name="Buettner E."/>
            <person name="Kellner H."/>
        </authorList>
    </citation>
    <scope>NUCLEOTIDE SEQUENCE [LARGE SCALE GENOMIC DNA]</scope>
    <source>
        <strain evidence="3 4">DSM 108506</strain>
    </source>
</reference>
<evidence type="ECO:0000313" key="3">
    <source>
        <dbReference type="EMBL" id="THH31659.1"/>
    </source>
</evidence>
<dbReference type="AlphaFoldDB" id="A0A4S4MYS6"/>
<evidence type="ECO:0000313" key="4">
    <source>
        <dbReference type="Proteomes" id="UP000308730"/>
    </source>
</evidence>
<keyword evidence="1" id="KW-0732">Signal</keyword>
<evidence type="ECO:0000259" key="2">
    <source>
        <dbReference type="Pfam" id="PF23295"/>
    </source>
</evidence>
<accession>A0A4S4MYS6</accession>
<keyword evidence="4" id="KW-1185">Reference proteome</keyword>
<dbReference type="Proteomes" id="UP000308730">
    <property type="component" value="Unassembled WGS sequence"/>
</dbReference>
<comment type="caution">
    <text evidence="3">The sequence shown here is derived from an EMBL/GenBank/DDBJ whole genome shotgun (WGS) entry which is preliminary data.</text>
</comment>
<feature type="chain" id="PRO_5020532933" description="Alfy-like armadillo-like repeat domain-containing protein" evidence="1">
    <location>
        <begin position="33"/>
        <end position="279"/>
    </location>
</feature>
<organism evidence="3 4">
    <name type="scientific">Antrodiella citrinella</name>
    <dbReference type="NCBI Taxonomy" id="2447956"/>
    <lineage>
        <taxon>Eukaryota</taxon>
        <taxon>Fungi</taxon>
        <taxon>Dikarya</taxon>
        <taxon>Basidiomycota</taxon>
        <taxon>Agaricomycotina</taxon>
        <taxon>Agaricomycetes</taxon>
        <taxon>Polyporales</taxon>
        <taxon>Steccherinaceae</taxon>
        <taxon>Antrodiella</taxon>
    </lineage>
</organism>
<proteinExistence type="predicted"/>
<dbReference type="InterPro" id="IPR056252">
    <property type="entry name" value="Alfy-like_Arm-like"/>
</dbReference>
<evidence type="ECO:0000256" key="1">
    <source>
        <dbReference type="SAM" id="SignalP"/>
    </source>
</evidence>